<evidence type="ECO:0000256" key="4">
    <source>
        <dbReference type="RuleBase" id="RU003345"/>
    </source>
</evidence>
<dbReference type="InterPro" id="IPR029510">
    <property type="entry name" value="Ald_DH_CS_GLU"/>
</dbReference>
<reference evidence="6 7" key="1">
    <citation type="submission" date="2018-06" db="EMBL/GenBank/DDBJ databases">
        <title>Complete genome of Desulfovibrio marinus P48SEP.</title>
        <authorList>
            <person name="Crispim J.S."/>
            <person name="Vidigal P.M.P."/>
            <person name="Silva L.C.F."/>
            <person name="Araujo L.C."/>
            <person name="Laguardia C.N."/>
            <person name="Dias R.S."/>
            <person name="Sousa M.P."/>
            <person name="Paula S.O."/>
            <person name="Silva C."/>
        </authorList>
    </citation>
    <scope>NUCLEOTIDE SEQUENCE [LARGE SCALE GENOMIC DNA]</scope>
    <source>
        <strain evidence="6 7">P48SEP</strain>
    </source>
</reference>
<evidence type="ECO:0000313" key="6">
    <source>
        <dbReference type="EMBL" id="TVM31560.1"/>
    </source>
</evidence>
<dbReference type="Pfam" id="PF00171">
    <property type="entry name" value="Aldedh"/>
    <property type="match status" value="1"/>
</dbReference>
<dbReference type="PANTHER" id="PTHR43353:SF5">
    <property type="entry name" value="SUCCINATE-SEMIALDEHYDE DEHYDROGENASE, MITOCHONDRIAL"/>
    <property type="match status" value="1"/>
</dbReference>
<dbReference type="PROSITE" id="PS00687">
    <property type="entry name" value="ALDEHYDE_DEHYDR_GLU"/>
    <property type="match status" value="1"/>
</dbReference>
<dbReference type="OrthoDB" id="9762913at2"/>
<proteinExistence type="inferred from homology"/>
<dbReference type="SUPFAM" id="SSF53720">
    <property type="entry name" value="ALDH-like"/>
    <property type="match status" value="1"/>
</dbReference>
<accession>A0A6P1ZED5</accession>
<evidence type="ECO:0000313" key="7">
    <source>
        <dbReference type="Proteomes" id="UP000434052"/>
    </source>
</evidence>
<dbReference type="Gene3D" id="3.40.605.10">
    <property type="entry name" value="Aldehyde Dehydrogenase, Chain A, domain 1"/>
    <property type="match status" value="1"/>
</dbReference>
<evidence type="ECO:0000256" key="1">
    <source>
        <dbReference type="ARBA" id="ARBA00009986"/>
    </source>
</evidence>
<dbReference type="FunFam" id="3.40.309.10:FF:000004">
    <property type="entry name" value="Succinate-semialdehyde dehydrogenase I"/>
    <property type="match status" value="1"/>
</dbReference>
<evidence type="ECO:0000259" key="5">
    <source>
        <dbReference type="Pfam" id="PF00171"/>
    </source>
</evidence>
<dbReference type="InterPro" id="IPR050740">
    <property type="entry name" value="Aldehyde_DH_Superfamily"/>
</dbReference>
<dbReference type="InterPro" id="IPR016160">
    <property type="entry name" value="Ald_DH_CS_CYS"/>
</dbReference>
<protein>
    <submittedName>
        <fullName evidence="6">Succinate-semialdehyde dehydrogenase (NADP(+))</fullName>
    </submittedName>
</protein>
<dbReference type="GO" id="GO:0009450">
    <property type="term" value="P:gamma-aminobutyric acid catabolic process"/>
    <property type="evidence" value="ECO:0007669"/>
    <property type="project" value="InterPro"/>
</dbReference>
<dbReference type="InterPro" id="IPR016163">
    <property type="entry name" value="Ald_DH_C"/>
</dbReference>
<dbReference type="AlphaFoldDB" id="A0A6P1ZED5"/>
<evidence type="ECO:0000256" key="3">
    <source>
        <dbReference type="PROSITE-ProRule" id="PRU10007"/>
    </source>
</evidence>
<dbReference type="NCBIfam" id="TIGR01780">
    <property type="entry name" value="SSADH"/>
    <property type="match status" value="1"/>
</dbReference>
<dbReference type="GO" id="GO:0004777">
    <property type="term" value="F:succinate-semialdehyde dehydrogenase (NAD+) activity"/>
    <property type="evidence" value="ECO:0007669"/>
    <property type="project" value="TreeGrafter"/>
</dbReference>
<feature type="domain" description="Aldehyde dehydrogenase" evidence="5">
    <location>
        <begin position="19"/>
        <end position="477"/>
    </location>
</feature>
<dbReference type="InterPro" id="IPR016161">
    <property type="entry name" value="Ald_DH/histidinol_DH"/>
</dbReference>
<dbReference type="PROSITE" id="PS00070">
    <property type="entry name" value="ALDEHYDE_DEHYDR_CYS"/>
    <property type="match status" value="1"/>
</dbReference>
<dbReference type="PANTHER" id="PTHR43353">
    <property type="entry name" value="SUCCINATE-SEMIALDEHYDE DEHYDROGENASE, MITOCHONDRIAL"/>
    <property type="match status" value="1"/>
</dbReference>
<dbReference type="GO" id="GO:0005829">
    <property type="term" value="C:cytosol"/>
    <property type="evidence" value="ECO:0007669"/>
    <property type="project" value="TreeGrafter"/>
</dbReference>
<feature type="active site" evidence="3">
    <location>
        <position position="255"/>
    </location>
</feature>
<evidence type="ECO:0000256" key="2">
    <source>
        <dbReference type="ARBA" id="ARBA00023002"/>
    </source>
</evidence>
<dbReference type="InterPro" id="IPR015590">
    <property type="entry name" value="Aldehyde_DH_dom"/>
</dbReference>
<dbReference type="InterPro" id="IPR010102">
    <property type="entry name" value="Succ_semiAld_DH"/>
</dbReference>
<dbReference type="Gene3D" id="3.40.309.10">
    <property type="entry name" value="Aldehyde Dehydrogenase, Chain A, domain 2"/>
    <property type="match status" value="1"/>
</dbReference>
<organism evidence="6 7">
    <name type="scientific">Oceanidesulfovibrio marinus</name>
    <dbReference type="NCBI Taxonomy" id="370038"/>
    <lineage>
        <taxon>Bacteria</taxon>
        <taxon>Pseudomonadati</taxon>
        <taxon>Thermodesulfobacteriota</taxon>
        <taxon>Desulfovibrionia</taxon>
        <taxon>Desulfovibrionales</taxon>
        <taxon>Desulfovibrionaceae</taxon>
        <taxon>Oceanidesulfovibrio</taxon>
    </lineage>
</organism>
<comment type="similarity">
    <text evidence="1 4">Belongs to the aldehyde dehydrogenase family.</text>
</comment>
<dbReference type="InterPro" id="IPR016162">
    <property type="entry name" value="Ald_DH_N"/>
</dbReference>
<comment type="caution">
    <text evidence="6">The sequence shown here is derived from an EMBL/GenBank/DDBJ whole genome shotgun (WGS) entry which is preliminary data.</text>
</comment>
<keyword evidence="2 4" id="KW-0560">Oxidoreductase</keyword>
<dbReference type="Proteomes" id="UP000434052">
    <property type="component" value="Unassembled WGS sequence"/>
</dbReference>
<dbReference type="FunFam" id="3.40.605.10:FF:000005">
    <property type="entry name" value="Succinate-semialdehyde dehydrogenase I"/>
    <property type="match status" value="1"/>
</dbReference>
<dbReference type="CDD" id="cd07103">
    <property type="entry name" value="ALDH_F5_SSADH_GabD"/>
    <property type="match status" value="1"/>
</dbReference>
<dbReference type="EMBL" id="QMIF01000015">
    <property type="protein sequence ID" value="TVM31560.1"/>
    <property type="molecule type" value="Genomic_DNA"/>
</dbReference>
<name>A0A6P1ZED5_9BACT</name>
<sequence length="484" mass="51492">MSLLERVLSRNACLVGSEWIAADSGDTIKVDNPATGEIIGTVPKCGKAETARAIEAAAAAFAGWRARTAIQRADVILRWRDLIMEHQDELAELMTLEQGKPLPEARGEIAYGAGYLRWFAEEARRVYGEIVPPPVPGRTLLVTKAPVGVVGIITPWNFPMAMIARKIGPALAVGCPSVIKPASQTPFSALAMAELALEAGVPEGIINVVTGDARAIGGELTANPTVRKVSFTGSTSVGKVLLEQCAGTVKKVSMELGGNAPFLIFDDANLDRAVAGAVASKYRNSGQTCVCTNRFYVQDGVYDEFVEKFSKAVAELKVGNGMDEGVTQGPLIDGKAVAHVESQIGDALSKGGRVVVGGKRHELGGNFFEPTVLADATREMCFAKDETFGPLAPIFRFTEEEEAVAQANDTNYGLAAYLYTRSIGRAFRVSETLEYGLVGVNEGLLSSCEAPFGGVKESGLGREGSSHGIDDYVELKYTCMSLED</sequence>
<dbReference type="RefSeq" id="WP_144306792.1">
    <property type="nucleotide sequence ID" value="NZ_QMIF01000015.1"/>
</dbReference>
<gene>
    <name evidence="6" type="ORF">DQK91_18000</name>
</gene>